<evidence type="ECO:0000256" key="1">
    <source>
        <dbReference type="ARBA" id="ARBA00004976"/>
    </source>
</evidence>
<dbReference type="Pfam" id="PF04607">
    <property type="entry name" value="RelA_SpoT"/>
    <property type="match status" value="1"/>
</dbReference>
<reference evidence="5" key="1">
    <citation type="journal article" date="2019" name="Int. J. Syst. Evol. Microbiol.">
        <title>The Global Catalogue of Microorganisms (GCM) 10K type strain sequencing project: providing services to taxonomists for standard genome sequencing and annotation.</title>
        <authorList>
            <consortium name="The Broad Institute Genomics Platform"/>
            <consortium name="The Broad Institute Genome Sequencing Center for Infectious Disease"/>
            <person name="Wu L."/>
            <person name="Ma J."/>
        </authorList>
    </citation>
    <scope>NUCLEOTIDE SEQUENCE [LARGE SCALE GENOMIC DNA]</scope>
    <source>
        <strain evidence="5">CCUG 46385</strain>
    </source>
</reference>
<dbReference type="PANTHER" id="PTHR47837:SF2">
    <property type="entry name" value="GTP PYROPHOSPHOKINASE YWAC"/>
    <property type="match status" value="1"/>
</dbReference>
<evidence type="ECO:0000313" key="4">
    <source>
        <dbReference type="EMBL" id="MFC4803461.1"/>
    </source>
</evidence>
<sequence>MYDYELNSTVFNTLPMPKDIGEFYKQAREYKESILKYQCVIKEIKAKLEILNDEMSLHSDRNPIKMIKTRVKDPLSTIEKLRRRNWPVSVESMEKNLNDVAGVRIICSFIDDIYDLAEMMRSQDDVTVLEIKDYIKNPKPNGYRSYHMIVEVPIYFSCHKECVRAELQIRTIAMDFWASLEHHLRYKKEIKNSEEIKEQLRECANIIANTDERMQNILYQITEQDKEEVVEEGARD</sequence>
<dbReference type="Gene3D" id="1.10.287.860">
    <property type="entry name" value="Nucleotidyltransferase"/>
    <property type="match status" value="1"/>
</dbReference>
<organism evidence="4 5">
    <name type="scientific">Filifactor villosus</name>
    <dbReference type="NCBI Taxonomy" id="29374"/>
    <lineage>
        <taxon>Bacteria</taxon>
        <taxon>Bacillati</taxon>
        <taxon>Bacillota</taxon>
        <taxon>Clostridia</taxon>
        <taxon>Peptostreptococcales</taxon>
        <taxon>Filifactoraceae</taxon>
        <taxon>Filifactor</taxon>
    </lineage>
</organism>
<dbReference type="SUPFAM" id="SSF81301">
    <property type="entry name" value="Nucleotidyltransferase"/>
    <property type="match status" value="1"/>
</dbReference>
<dbReference type="InterPro" id="IPR052366">
    <property type="entry name" value="GTP_Pyrophosphokinase"/>
</dbReference>
<dbReference type="RefSeq" id="WP_379786895.1">
    <property type="nucleotide sequence ID" value="NZ_JBHSHL010000002.1"/>
</dbReference>
<evidence type="ECO:0000313" key="5">
    <source>
        <dbReference type="Proteomes" id="UP001595916"/>
    </source>
</evidence>
<evidence type="ECO:0000256" key="2">
    <source>
        <dbReference type="SAM" id="Coils"/>
    </source>
</evidence>
<gene>
    <name evidence="4" type="ORF">ACFO4R_00050</name>
</gene>
<dbReference type="InterPro" id="IPR043519">
    <property type="entry name" value="NT_sf"/>
</dbReference>
<dbReference type="CDD" id="cd05399">
    <property type="entry name" value="NT_Rel-Spo_like"/>
    <property type="match status" value="1"/>
</dbReference>
<protein>
    <submittedName>
        <fullName evidence="4">GTP pyrophosphokinase family protein</fullName>
    </submittedName>
</protein>
<dbReference type="InterPro" id="IPR007685">
    <property type="entry name" value="RelA_SpoT"/>
</dbReference>
<dbReference type="PANTHER" id="PTHR47837">
    <property type="entry name" value="GTP PYROPHOSPHOKINASE YJBM"/>
    <property type="match status" value="1"/>
</dbReference>
<dbReference type="SMART" id="SM00954">
    <property type="entry name" value="RelA_SpoT"/>
    <property type="match status" value="1"/>
</dbReference>
<accession>A0ABV9QIF2</accession>
<comment type="caution">
    <text evidence="4">The sequence shown here is derived from an EMBL/GenBank/DDBJ whole genome shotgun (WGS) entry which is preliminary data.</text>
</comment>
<dbReference type="Proteomes" id="UP001595916">
    <property type="component" value="Unassembled WGS sequence"/>
</dbReference>
<feature type="coiled-coil region" evidence="2">
    <location>
        <begin position="34"/>
        <end position="61"/>
    </location>
</feature>
<feature type="domain" description="RelA/SpoT" evidence="3">
    <location>
        <begin position="69"/>
        <end position="192"/>
    </location>
</feature>
<keyword evidence="5" id="KW-1185">Reference proteome</keyword>
<comment type="pathway">
    <text evidence="1">Purine metabolism; ppGpp biosynthesis; ppGpp from GTP: step 1/2.</text>
</comment>
<name>A0ABV9QIF2_9FIRM</name>
<evidence type="ECO:0000259" key="3">
    <source>
        <dbReference type="SMART" id="SM00954"/>
    </source>
</evidence>
<dbReference type="Gene3D" id="3.30.460.10">
    <property type="entry name" value="Beta Polymerase, domain 2"/>
    <property type="match status" value="1"/>
</dbReference>
<proteinExistence type="predicted"/>
<keyword evidence="2" id="KW-0175">Coiled coil</keyword>
<dbReference type="EMBL" id="JBHSHL010000002">
    <property type="protein sequence ID" value="MFC4803461.1"/>
    <property type="molecule type" value="Genomic_DNA"/>
</dbReference>